<dbReference type="PANTHER" id="PTHR12806:SF0">
    <property type="entry name" value="VACUOLAR-SORTING PROTEIN SNF8"/>
    <property type="match status" value="1"/>
</dbReference>
<dbReference type="PANTHER" id="PTHR12806">
    <property type="entry name" value="EAP30 SUBUNIT OF ELL COMPLEX"/>
    <property type="match status" value="1"/>
</dbReference>
<reference evidence="2" key="1">
    <citation type="journal article" date="2020" name="Nat. Commun.">
        <title>Large-scale genome sequencing of mycorrhizal fungi provides insights into the early evolution of symbiotic traits.</title>
        <authorList>
            <person name="Miyauchi S."/>
            <person name="Kiss E."/>
            <person name="Kuo A."/>
            <person name="Drula E."/>
            <person name="Kohler A."/>
            <person name="Sanchez-Garcia M."/>
            <person name="Morin E."/>
            <person name="Andreopoulos B."/>
            <person name="Barry K.W."/>
            <person name="Bonito G."/>
            <person name="Buee M."/>
            <person name="Carver A."/>
            <person name="Chen C."/>
            <person name="Cichocki N."/>
            <person name="Clum A."/>
            <person name="Culley D."/>
            <person name="Crous P.W."/>
            <person name="Fauchery L."/>
            <person name="Girlanda M."/>
            <person name="Hayes R.D."/>
            <person name="Keri Z."/>
            <person name="LaButti K."/>
            <person name="Lipzen A."/>
            <person name="Lombard V."/>
            <person name="Magnuson J."/>
            <person name="Maillard F."/>
            <person name="Murat C."/>
            <person name="Nolan M."/>
            <person name="Ohm R.A."/>
            <person name="Pangilinan J."/>
            <person name="Pereira M.F."/>
            <person name="Perotto S."/>
            <person name="Peter M."/>
            <person name="Pfister S."/>
            <person name="Riley R."/>
            <person name="Sitrit Y."/>
            <person name="Stielow J.B."/>
            <person name="Szollosi G."/>
            <person name="Zifcakova L."/>
            <person name="Stursova M."/>
            <person name="Spatafora J.W."/>
            <person name="Tedersoo L."/>
            <person name="Vaario L.M."/>
            <person name="Yamada A."/>
            <person name="Yan M."/>
            <person name="Wang P."/>
            <person name="Xu J."/>
            <person name="Bruns T."/>
            <person name="Baldrian P."/>
            <person name="Vilgalys R."/>
            <person name="Dunand C."/>
            <person name="Henrissat B."/>
            <person name="Grigoriev I.V."/>
            <person name="Hibbett D."/>
            <person name="Nagy L.G."/>
            <person name="Martin F.M."/>
        </authorList>
    </citation>
    <scope>NUCLEOTIDE SEQUENCE</scope>
    <source>
        <strain evidence="2">UP504</strain>
    </source>
</reference>
<evidence type="ECO:0000256" key="1">
    <source>
        <dbReference type="ARBA" id="ARBA00009834"/>
    </source>
</evidence>
<name>A0A9P6B072_9AGAM</name>
<gene>
    <name evidence="2" type="ORF">BS47DRAFT_1342185</name>
</gene>
<evidence type="ECO:0000313" key="2">
    <source>
        <dbReference type="EMBL" id="KAF9515261.1"/>
    </source>
</evidence>
<dbReference type="Gene3D" id="1.10.10.10">
    <property type="entry name" value="Winged helix-like DNA-binding domain superfamily/Winged helix DNA-binding domain"/>
    <property type="match status" value="1"/>
</dbReference>
<dbReference type="GO" id="GO:0000814">
    <property type="term" value="C:ESCRT II complex"/>
    <property type="evidence" value="ECO:0007669"/>
    <property type="project" value="InterPro"/>
</dbReference>
<dbReference type="SUPFAM" id="SSF46785">
    <property type="entry name" value="Winged helix' DNA-binding domain"/>
    <property type="match status" value="2"/>
</dbReference>
<comment type="caution">
    <text evidence="2">The sequence shown here is derived from an EMBL/GenBank/DDBJ whole genome shotgun (WGS) entry which is preliminary data.</text>
</comment>
<comment type="similarity">
    <text evidence="1">Belongs to the SNF8 family.</text>
</comment>
<keyword evidence="3" id="KW-1185">Reference proteome</keyword>
<dbReference type="GO" id="GO:0043328">
    <property type="term" value="P:protein transport to vacuole involved in ubiquitin-dependent protein catabolic process via the multivesicular body sorting pathway"/>
    <property type="evidence" value="ECO:0007669"/>
    <property type="project" value="TreeGrafter"/>
</dbReference>
<dbReference type="InterPro" id="IPR016689">
    <property type="entry name" value="ESCRT-2_cplx_Snf8"/>
</dbReference>
<evidence type="ECO:0000313" key="3">
    <source>
        <dbReference type="Proteomes" id="UP000886523"/>
    </source>
</evidence>
<dbReference type="EMBL" id="MU128952">
    <property type="protein sequence ID" value="KAF9515261.1"/>
    <property type="molecule type" value="Genomic_DNA"/>
</dbReference>
<dbReference type="Gene3D" id="6.10.140.180">
    <property type="match status" value="1"/>
</dbReference>
<sequence>MNRRPGLAGFEFQTQSLQSYAALSSTLSQNQIDALHSQLAQFRAALSRFASEHRQDIRRDPAFRPCLSTDVRLHWCRPARGGRCRAEYTDSGTAWRGYQVVNVGDRLMVRSSVKELDGDQATILALAQRMGGRFEEQHLVDETRWTIDRTRVAMDNMVIRDGLCWVDEQDDARVSYWVPSAMVWDE</sequence>
<dbReference type="InterPro" id="IPR036388">
    <property type="entry name" value="WH-like_DNA-bd_sf"/>
</dbReference>
<dbReference type="InterPro" id="IPR040608">
    <property type="entry name" value="Snf8/Vps36"/>
</dbReference>
<dbReference type="InterPro" id="IPR036390">
    <property type="entry name" value="WH_DNA-bd_sf"/>
</dbReference>
<accession>A0A9P6B072</accession>
<dbReference type="AlphaFoldDB" id="A0A9P6B072"/>
<dbReference type="OrthoDB" id="283883at2759"/>
<organism evidence="2 3">
    <name type="scientific">Hydnum rufescens UP504</name>
    <dbReference type="NCBI Taxonomy" id="1448309"/>
    <lineage>
        <taxon>Eukaryota</taxon>
        <taxon>Fungi</taxon>
        <taxon>Dikarya</taxon>
        <taxon>Basidiomycota</taxon>
        <taxon>Agaricomycotina</taxon>
        <taxon>Agaricomycetes</taxon>
        <taxon>Cantharellales</taxon>
        <taxon>Hydnaceae</taxon>
        <taxon>Hydnum</taxon>
    </lineage>
</organism>
<dbReference type="Pfam" id="PF04157">
    <property type="entry name" value="EAP30"/>
    <property type="match status" value="1"/>
</dbReference>
<protein>
    <submittedName>
        <fullName evidence="2">Uncharacterized protein</fullName>
    </submittedName>
</protein>
<dbReference type="Proteomes" id="UP000886523">
    <property type="component" value="Unassembled WGS sequence"/>
</dbReference>
<proteinExistence type="inferred from homology"/>